<protein>
    <submittedName>
        <fullName evidence="2">Uncharacterized protein</fullName>
    </submittedName>
</protein>
<evidence type="ECO:0000313" key="3">
    <source>
        <dbReference type="Proteomes" id="UP000024635"/>
    </source>
</evidence>
<feature type="compositionally biased region" description="Polar residues" evidence="1">
    <location>
        <begin position="498"/>
        <end position="514"/>
    </location>
</feature>
<reference evidence="3" key="1">
    <citation type="journal article" date="2015" name="Nat. Genet.">
        <title>The genome and transcriptome of the zoonotic hookworm Ancylostoma ceylanicum identify infection-specific gene families.</title>
        <authorList>
            <person name="Schwarz E.M."/>
            <person name="Hu Y."/>
            <person name="Antoshechkin I."/>
            <person name="Miller M.M."/>
            <person name="Sternberg P.W."/>
            <person name="Aroian R.V."/>
        </authorList>
    </citation>
    <scope>NUCLEOTIDE SEQUENCE</scope>
    <source>
        <strain evidence="3">HY135</strain>
    </source>
</reference>
<sequence length="744" mass="83440">MSVWLPVCHDIVRLVSDGDCEIIEKARERCVLVDWGGRRVHRWRRVALTLKKGARRLRCCDTCAPAPKVGGDGSTVWMRGVGSQSGEMLIDGYHGVIWECECSEGRGVQSYARGPILSIAAFSPACFPSSPTLIFSLFLSPLSVISIRVWMDYLLSSFISKDVGKRLRIIEFDVDYMCYSKDLVAQTLHHPRGDLLLLCGYRSSEDGLLCRLVPSLPLMDFFLLADTFYIDTENILRALSLNDQLHAGGHPFVFGTTLTFLLYSRNAAKVFHYVNYTLQVNLSAVIAGNDRNISASCSHNDRKGRKSLVIDRHSFLLFMLGFLAEIQNPSIAFRAVMSVSWSSCWNSTFIHCSSTHTNNMPNQSESSRSDGKKSKLSCKRKKAASDLQDQGCLALSNQNESIGSEAKQSKSLPEARTLPNYPLDRQCQNKSNQCEINRSDTSSRSESNRSDREKSRLSCKRKKAAKEPPDVRCRGGSEGFESEDEQSKPLPEGREENSNPLNNQCQDKPNQSEGSRSDRKKSRRLCKGKKAAREPPDARCRGGSDGIGSEDEQSKPLPERRNETSYPPDNQCQDKPGQSESSKSDRTKSKSPCKRKKAARDAPDHRGQGHARLNVFTFPQNPQWMPTLNSIPNTHNTERFVALWEAPRPTTAVRRSGKTKLFVLDLKLNVMRLMYSSLLKTDFVCLHPSGSLHTFIQTVSGMKMKTAQLDFHVHSLKGLCQQEIIRYSSRSTDIDSFSLYSTFS</sequence>
<feature type="region of interest" description="Disordered" evidence="1">
    <location>
        <begin position="357"/>
        <end position="380"/>
    </location>
</feature>
<feature type="compositionally biased region" description="Basic and acidic residues" evidence="1">
    <location>
        <begin position="485"/>
        <end position="497"/>
    </location>
</feature>
<dbReference type="Proteomes" id="UP000024635">
    <property type="component" value="Unassembled WGS sequence"/>
</dbReference>
<organism evidence="2 3">
    <name type="scientific">Ancylostoma ceylanicum</name>
    <dbReference type="NCBI Taxonomy" id="53326"/>
    <lineage>
        <taxon>Eukaryota</taxon>
        <taxon>Metazoa</taxon>
        <taxon>Ecdysozoa</taxon>
        <taxon>Nematoda</taxon>
        <taxon>Chromadorea</taxon>
        <taxon>Rhabditida</taxon>
        <taxon>Rhabditina</taxon>
        <taxon>Rhabditomorpha</taxon>
        <taxon>Strongyloidea</taxon>
        <taxon>Ancylostomatidae</taxon>
        <taxon>Ancylostomatinae</taxon>
        <taxon>Ancylostoma</taxon>
    </lineage>
</organism>
<dbReference type="AlphaFoldDB" id="A0A016SLY1"/>
<feature type="compositionally biased region" description="Basic and acidic residues" evidence="1">
    <location>
        <begin position="437"/>
        <end position="456"/>
    </location>
</feature>
<feature type="compositionally biased region" description="Basic residues" evidence="1">
    <location>
        <begin position="589"/>
        <end position="598"/>
    </location>
</feature>
<dbReference type="OrthoDB" id="5852040at2759"/>
<evidence type="ECO:0000256" key="1">
    <source>
        <dbReference type="SAM" id="MobiDB-lite"/>
    </source>
</evidence>
<feature type="compositionally biased region" description="Polar residues" evidence="1">
    <location>
        <begin position="357"/>
        <end position="366"/>
    </location>
</feature>
<comment type="caution">
    <text evidence="2">The sequence shown here is derived from an EMBL/GenBank/DDBJ whole genome shotgun (WGS) entry which is preliminary data.</text>
</comment>
<feature type="compositionally biased region" description="Basic residues" evidence="1">
    <location>
        <begin position="518"/>
        <end position="530"/>
    </location>
</feature>
<feature type="compositionally biased region" description="Basic and acidic residues" evidence="1">
    <location>
        <begin position="552"/>
        <end position="563"/>
    </location>
</feature>
<feature type="compositionally biased region" description="Polar residues" evidence="1">
    <location>
        <begin position="564"/>
        <end position="581"/>
    </location>
</feature>
<gene>
    <name evidence="2" type="primary">Acey_s0204.g1893</name>
    <name evidence="2" type="ORF">Y032_0204g1893</name>
</gene>
<accession>A0A016SLY1</accession>
<name>A0A016SLY1_9BILA</name>
<feature type="region of interest" description="Disordered" evidence="1">
    <location>
        <begin position="399"/>
        <end position="610"/>
    </location>
</feature>
<keyword evidence="3" id="KW-1185">Reference proteome</keyword>
<feature type="compositionally biased region" description="Basic and acidic residues" evidence="1">
    <location>
        <begin position="531"/>
        <end position="542"/>
    </location>
</feature>
<proteinExistence type="predicted"/>
<feature type="compositionally biased region" description="Basic and acidic residues" evidence="1">
    <location>
        <begin position="465"/>
        <end position="475"/>
    </location>
</feature>
<evidence type="ECO:0000313" key="2">
    <source>
        <dbReference type="EMBL" id="EYB91605.1"/>
    </source>
</evidence>
<dbReference type="EMBL" id="JARK01001540">
    <property type="protein sequence ID" value="EYB91605.1"/>
    <property type="molecule type" value="Genomic_DNA"/>
</dbReference>
<feature type="compositionally biased region" description="Polar residues" evidence="1">
    <location>
        <begin position="426"/>
        <end position="436"/>
    </location>
</feature>